<gene>
    <name evidence="1" type="ORF">FWK35_00012978</name>
</gene>
<evidence type="ECO:0000313" key="1">
    <source>
        <dbReference type="EMBL" id="KAF0753148.1"/>
    </source>
</evidence>
<name>A0A6G0YCP1_APHCR</name>
<keyword evidence="2" id="KW-1185">Reference proteome</keyword>
<proteinExistence type="predicted"/>
<accession>A0A6G0YCP1</accession>
<protein>
    <submittedName>
        <fullName evidence="1">Uncharacterized protein</fullName>
    </submittedName>
</protein>
<comment type="caution">
    <text evidence="1">The sequence shown here is derived from an EMBL/GenBank/DDBJ whole genome shotgun (WGS) entry which is preliminary data.</text>
</comment>
<dbReference type="EMBL" id="VUJU01004819">
    <property type="protein sequence ID" value="KAF0753148.1"/>
    <property type="molecule type" value="Genomic_DNA"/>
</dbReference>
<sequence>MDVFGSLTASRVDKRIADMSEKFNEELDLNVNLIKLNDTKIEKYFLENNIKISAAIESIEIINKNIADLKTALSLANADIITIKKECIVRRSVSIEHESQLDVHNI</sequence>
<dbReference type="Proteomes" id="UP000478052">
    <property type="component" value="Unassembled WGS sequence"/>
</dbReference>
<reference evidence="1 2" key="1">
    <citation type="submission" date="2019-08" db="EMBL/GenBank/DDBJ databases">
        <title>Whole genome of Aphis craccivora.</title>
        <authorList>
            <person name="Voronova N.V."/>
            <person name="Shulinski R.S."/>
            <person name="Bandarenka Y.V."/>
            <person name="Zhorov D.G."/>
            <person name="Warner D."/>
        </authorList>
    </citation>
    <scope>NUCLEOTIDE SEQUENCE [LARGE SCALE GENOMIC DNA]</scope>
    <source>
        <strain evidence="1">180601</strain>
        <tissue evidence="1">Whole Body</tissue>
    </source>
</reference>
<organism evidence="1 2">
    <name type="scientific">Aphis craccivora</name>
    <name type="common">Cowpea aphid</name>
    <dbReference type="NCBI Taxonomy" id="307492"/>
    <lineage>
        <taxon>Eukaryota</taxon>
        <taxon>Metazoa</taxon>
        <taxon>Ecdysozoa</taxon>
        <taxon>Arthropoda</taxon>
        <taxon>Hexapoda</taxon>
        <taxon>Insecta</taxon>
        <taxon>Pterygota</taxon>
        <taxon>Neoptera</taxon>
        <taxon>Paraneoptera</taxon>
        <taxon>Hemiptera</taxon>
        <taxon>Sternorrhyncha</taxon>
        <taxon>Aphidomorpha</taxon>
        <taxon>Aphidoidea</taxon>
        <taxon>Aphididae</taxon>
        <taxon>Aphidini</taxon>
        <taxon>Aphis</taxon>
        <taxon>Aphis</taxon>
    </lineage>
</organism>
<evidence type="ECO:0000313" key="2">
    <source>
        <dbReference type="Proteomes" id="UP000478052"/>
    </source>
</evidence>
<dbReference type="AlphaFoldDB" id="A0A6G0YCP1"/>